<reference evidence="1" key="1">
    <citation type="submission" date="2015-06" db="UniProtKB">
        <authorList>
            <consortium name="EnsemblPlants"/>
        </authorList>
    </citation>
    <scope>IDENTIFICATION</scope>
</reference>
<dbReference type="Proteomes" id="UP000006038">
    <property type="component" value="Unassembled WGS sequence"/>
</dbReference>
<accession>J3KV55</accession>
<evidence type="ECO:0000313" key="1">
    <source>
        <dbReference type="EnsemblPlants" id="OB0113G10020.1"/>
    </source>
</evidence>
<name>J3KV55_ORYBR</name>
<sequence>MISTALLGSPPPTVRLRSILWETRVLRSSFGGEIFLKYLKYEDTHEWVKVEGAGWQENWVLLPLATMVKQKPVLGGDITIFPNEVDVVTVCKPASIPVIDYYTKKGIVANLHVEKPPKEVTVEVQKTMSCSAYSPA</sequence>
<evidence type="ECO:0000313" key="2">
    <source>
        <dbReference type="Proteomes" id="UP000006038"/>
    </source>
</evidence>
<protein>
    <submittedName>
        <fullName evidence="1">Uncharacterized protein</fullName>
    </submittedName>
</protein>
<organism evidence="1">
    <name type="scientific">Oryza brachyantha</name>
    <name type="common">malo sina</name>
    <dbReference type="NCBI Taxonomy" id="4533"/>
    <lineage>
        <taxon>Eukaryota</taxon>
        <taxon>Viridiplantae</taxon>
        <taxon>Streptophyta</taxon>
        <taxon>Embryophyta</taxon>
        <taxon>Tracheophyta</taxon>
        <taxon>Spermatophyta</taxon>
        <taxon>Magnoliopsida</taxon>
        <taxon>Liliopsida</taxon>
        <taxon>Poales</taxon>
        <taxon>Poaceae</taxon>
        <taxon>BOP clade</taxon>
        <taxon>Oryzoideae</taxon>
        <taxon>Oryzeae</taxon>
        <taxon>Oryzinae</taxon>
        <taxon>Oryza</taxon>
    </lineage>
</organism>
<proteinExistence type="predicted"/>
<dbReference type="EnsemblPlants" id="OB0113G10020.1">
    <property type="protein sequence ID" value="OB0113G10020.1"/>
    <property type="gene ID" value="OB0113G10020"/>
</dbReference>
<dbReference type="Gramene" id="OB0113G10020.1">
    <property type="protein sequence ID" value="OB0113G10020.1"/>
    <property type="gene ID" value="OB0113G10020"/>
</dbReference>
<dbReference type="HOGENOM" id="CLU_1878636_0_0_1"/>
<dbReference type="STRING" id="4533.J3KV55"/>
<dbReference type="AlphaFoldDB" id="J3KV55"/>
<keyword evidence="2" id="KW-1185">Reference proteome</keyword>